<dbReference type="Proteomes" id="UP000659654">
    <property type="component" value="Unassembled WGS sequence"/>
</dbReference>
<dbReference type="EMBL" id="CAJFDI010000001">
    <property type="protein sequence ID" value="CAD5209101.1"/>
    <property type="molecule type" value="Genomic_DNA"/>
</dbReference>
<comment type="caution">
    <text evidence="1">The sequence shown here is derived from an EMBL/GenBank/DDBJ whole genome shotgun (WGS) entry which is preliminary data.</text>
</comment>
<dbReference type="EMBL" id="CAJFCV020000001">
    <property type="protein sequence ID" value="CAG9083858.1"/>
    <property type="molecule type" value="Genomic_DNA"/>
</dbReference>
<dbReference type="AlphaFoldDB" id="A0A7I8XBJ7"/>
<sequence length="158" mass="17531">MMRRIIIARGITQADDRKVFFFNHIGAAAYEALEVAMNGDNMDSKSIDEFCTVLTGLFESKGLIAATRHWIFTAKQQSDQNSKQFIQQVQAIIAGLSNRKIKEKLLETTDLTMSKLEEIVDLLEGTQSAASQMAGASGPGTIAMLDRRRNICINTTWS</sequence>
<keyword evidence="2" id="KW-1185">Reference proteome</keyword>
<evidence type="ECO:0000313" key="1">
    <source>
        <dbReference type="EMBL" id="CAD5209101.1"/>
    </source>
</evidence>
<accession>A0A7I8XBJ7</accession>
<protein>
    <submittedName>
        <fullName evidence="1">(pine wood nematode) hypothetical protein</fullName>
    </submittedName>
</protein>
<proteinExistence type="predicted"/>
<gene>
    <name evidence="1" type="ORF">BXYJ_LOCUS1274</name>
</gene>
<evidence type="ECO:0000313" key="2">
    <source>
        <dbReference type="Proteomes" id="UP000659654"/>
    </source>
</evidence>
<organism evidence="1 2">
    <name type="scientific">Bursaphelenchus xylophilus</name>
    <name type="common">Pinewood nematode worm</name>
    <name type="synonym">Aphelenchoides xylophilus</name>
    <dbReference type="NCBI Taxonomy" id="6326"/>
    <lineage>
        <taxon>Eukaryota</taxon>
        <taxon>Metazoa</taxon>
        <taxon>Ecdysozoa</taxon>
        <taxon>Nematoda</taxon>
        <taxon>Chromadorea</taxon>
        <taxon>Rhabditida</taxon>
        <taxon>Tylenchina</taxon>
        <taxon>Tylenchomorpha</taxon>
        <taxon>Aphelenchoidea</taxon>
        <taxon>Aphelenchoididae</taxon>
        <taxon>Bursaphelenchus</taxon>
    </lineage>
</organism>
<reference evidence="1" key="1">
    <citation type="submission" date="2020-09" db="EMBL/GenBank/DDBJ databases">
        <authorList>
            <person name="Kikuchi T."/>
        </authorList>
    </citation>
    <scope>NUCLEOTIDE SEQUENCE</scope>
    <source>
        <strain evidence="1">Ka4C1</strain>
    </source>
</reference>
<name>A0A7I8XBJ7_BURXY</name>
<dbReference type="Proteomes" id="UP000582659">
    <property type="component" value="Unassembled WGS sequence"/>
</dbReference>